<organism evidence="2">
    <name type="scientific">marine sediment metagenome</name>
    <dbReference type="NCBI Taxonomy" id="412755"/>
    <lineage>
        <taxon>unclassified sequences</taxon>
        <taxon>metagenomes</taxon>
        <taxon>ecological metagenomes</taxon>
    </lineage>
</organism>
<dbReference type="AlphaFoldDB" id="X0Z002"/>
<sequence>MIFEYESNSDLDEWYYYLKHDIVRDIINLLKKEHNAFKITEIAANLKRNYNTVKKYLEILRNLKIIKIEKNKKRVLYRLDLEKYEKIRKSIIDG</sequence>
<reference evidence="2" key="1">
    <citation type="journal article" date="2014" name="Front. Microbiol.">
        <title>High frequency of phylogenetically diverse reductive dehalogenase-homologous genes in deep subseafloor sedimentary metagenomes.</title>
        <authorList>
            <person name="Kawai M."/>
            <person name="Futagami T."/>
            <person name="Toyoda A."/>
            <person name="Takaki Y."/>
            <person name="Nishi S."/>
            <person name="Hori S."/>
            <person name="Arai W."/>
            <person name="Tsubouchi T."/>
            <person name="Morono Y."/>
            <person name="Uchiyama I."/>
            <person name="Ito T."/>
            <person name="Fujiyama A."/>
            <person name="Inagaki F."/>
            <person name="Takami H."/>
        </authorList>
    </citation>
    <scope>NUCLEOTIDE SEQUENCE</scope>
    <source>
        <strain evidence="2">Expedition CK06-06</strain>
    </source>
</reference>
<dbReference type="GO" id="GO:0003677">
    <property type="term" value="F:DNA binding"/>
    <property type="evidence" value="ECO:0007669"/>
    <property type="project" value="InterPro"/>
</dbReference>
<dbReference type="GO" id="GO:0003700">
    <property type="term" value="F:DNA-binding transcription factor activity"/>
    <property type="evidence" value="ECO:0007669"/>
    <property type="project" value="InterPro"/>
</dbReference>
<comment type="caution">
    <text evidence="2">The sequence shown here is derived from an EMBL/GenBank/DDBJ whole genome shotgun (WGS) entry which is preliminary data.</text>
</comment>
<dbReference type="Pfam" id="PF03444">
    <property type="entry name" value="WHD_HrcA"/>
    <property type="match status" value="1"/>
</dbReference>
<dbReference type="InterPro" id="IPR036388">
    <property type="entry name" value="WH-like_DNA-bd_sf"/>
</dbReference>
<dbReference type="InterPro" id="IPR005104">
    <property type="entry name" value="WHTH_HrcA_DNA-bd"/>
</dbReference>
<evidence type="ECO:0000313" key="2">
    <source>
        <dbReference type="EMBL" id="GAG62265.1"/>
    </source>
</evidence>
<dbReference type="EMBL" id="BART01002464">
    <property type="protein sequence ID" value="GAG62265.1"/>
    <property type="molecule type" value="Genomic_DNA"/>
</dbReference>
<accession>X0Z002</accession>
<dbReference type="SUPFAM" id="SSF46785">
    <property type="entry name" value="Winged helix' DNA-binding domain"/>
    <property type="match status" value="1"/>
</dbReference>
<evidence type="ECO:0000259" key="1">
    <source>
        <dbReference type="PROSITE" id="PS50987"/>
    </source>
</evidence>
<dbReference type="PROSITE" id="PS50987">
    <property type="entry name" value="HTH_ARSR_2"/>
    <property type="match status" value="1"/>
</dbReference>
<dbReference type="InterPro" id="IPR036390">
    <property type="entry name" value="WH_DNA-bd_sf"/>
</dbReference>
<name>X0Z002_9ZZZZ</name>
<dbReference type="InterPro" id="IPR001845">
    <property type="entry name" value="HTH_ArsR_DNA-bd_dom"/>
</dbReference>
<dbReference type="Gene3D" id="1.10.10.10">
    <property type="entry name" value="Winged helix-like DNA-binding domain superfamily/Winged helix DNA-binding domain"/>
    <property type="match status" value="1"/>
</dbReference>
<protein>
    <recommendedName>
        <fullName evidence="1">HTH arsR-type domain-containing protein</fullName>
    </recommendedName>
</protein>
<feature type="domain" description="HTH arsR-type" evidence="1">
    <location>
        <begin position="3"/>
        <end position="94"/>
    </location>
</feature>
<gene>
    <name evidence="2" type="ORF">S01H4_07509</name>
</gene>
<proteinExistence type="predicted"/>